<gene>
    <name evidence="2" type="ORF">NP493_704g01037</name>
</gene>
<evidence type="ECO:0000313" key="2">
    <source>
        <dbReference type="EMBL" id="KAK2175833.1"/>
    </source>
</evidence>
<feature type="compositionally biased region" description="Low complexity" evidence="1">
    <location>
        <begin position="47"/>
        <end position="70"/>
    </location>
</feature>
<protein>
    <submittedName>
        <fullName evidence="2">Uncharacterized protein</fullName>
    </submittedName>
</protein>
<reference evidence="2" key="1">
    <citation type="journal article" date="2023" name="Mol. Biol. Evol.">
        <title>Third-Generation Sequencing Reveals the Adaptive Role of the Epigenome in Three Deep-Sea Polychaetes.</title>
        <authorList>
            <person name="Perez M."/>
            <person name="Aroh O."/>
            <person name="Sun Y."/>
            <person name="Lan Y."/>
            <person name="Juniper S.K."/>
            <person name="Young C.R."/>
            <person name="Angers B."/>
            <person name="Qian P.Y."/>
        </authorList>
    </citation>
    <scope>NUCLEOTIDE SEQUENCE</scope>
    <source>
        <strain evidence="2">R07B-5</strain>
    </source>
</reference>
<feature type="compositionally biased region" description="Pro residues" evidence="1">
    <location>
        <begin position="82"/>
        <end position="91"/>
    </location>
</feature>
<dbReference type="Proteomes" id="UP001209878">
    <property type="component" value="Unassembled WGS sequence"/>
</dbReference>
<dbReference type="AlphaFoldDB" id="A0AAD9KQJ3"/>
<proteinExistence type="predicted"/>
<evidence type="ECO:0000256" key="1">
    <source>
        <dbReference type="SAM" id="MobiDB-lite"/>
    </source>
</evidence>
<feature type="region of interest" description="Disordered" evidence="1">
    <location>
        <begin position="28"/>
        <end position="91"/>
    </location>
</feature>
<feature type="compositionally biased region" description="Pro residues" evidence="1">
    <location>
        <begin position="35"/>
        <end position="46"/>
    </location>
</feature>
<sequence>MTIKFSLYACFKPSVPQLTIPFMHTSTTTYSKHTSPPPTPSTPPSTPTTTYSKHTSTTAYSKHTSTTAYSEHTSTTADTKFLPPPTTSMPPPSTTAFCIQTDGMDDSTIISKTQVDVTDKAAKGSFKPSAKTPLTTYENEVNVTITLRNSHFPTTPQLGKFDLLEHESTNVGSYEVYYKKPSETHSRRSIQIPL</sequence>
<name>A0AAD9KQJ3_RIDPI</name>
<organism evidence="2 3">
    <name type="scientific">Ridgeia piscesae</name>
    <name type="common">Tubeworm</name>
    <dbReference type="NCBI Taxonomy" id="27915"/>
    <lineage>
        <taxon>Eukaryota</taxon>
        <taxon>Metazoa</taxon>
        <taxon>Spiralia</taxon>
        <taxon>Lophotrochozoa</taxon>
        <taxon>Annelida</taxon>
        <taxon>Polychaeta</taxon>
        <taxon>Sedentaria</taxon>
        <taxon>Canalipalpata</taxon>
        <taxon>Sabellida</taxon>
        <taxon>Siboglinidae</taxon>
        <taxon>Ridgeia</taxon>
    </lineage>
</organism>
<comment type="caution">
    <text evidence="2">The sequence shown here is derived from an EMBL/GenBank/DDBJ whole genome shotgun (WGS) entry which is preliminary data.</text>
</comment>
<dbReference type="EMBL" id="JAODUO010000704">
    <property type="protein sequence ID" value="KAK2175833.1"/>
    <property type="molecule type" value="Genomic_DNA"/>
</dbReference>
<evidence type="ECO:0000313" key="3">
    <source>
        <dbReference type="Proteomes" id="UP001209878"/>
    </source>
</evidence>
<keyword evidence="3" id="KW-1185">Reference proteome</keyword>
<accession>A0AAD9KQJ3</accession>